<evidence type="ECO:0000256" key="1">
    <source>
        <dbReference type="ARBA" id="ARBA00006484"/>
    </source>
</evidence>
<dbReference type="Proteomes" id="UP001498476">
    <property type="component" value="Unassembled WGS sequence"/>
</dbReference>
<proteinExistence type="inferred from homology"/>
<dbReference type="EMBL" id="JAZAVJ010000170">
    <property type="protein sequence ID" value="KAK7408868.1"/>
    <property type="molecule type" value="Genomic_DNA"/>
</dbReference>
<comment type="similarity">
    <text evidence="1">Belongs to the short-chain dehydrogenases/reductases (SDR) family.</text>
</comment>
<evidence type="ECO:0000256" key="2">
    <source>
        <dbReference type="ARBA" id="ARBA00022857"/>
    </source>
</evidence>
<keyword evidence="5" id="KW-1185">Reference proteome</keyword>
<organism evidence="4 5">
    <name type="scientific">Neonectria punicea</name>
    <dbReference type="NCBI Taxonomy" id="979145"/>
    <lineage>
        <taxon>Eukaryota</taxon>
        <taxon>Fungi</taxon>
        <taxon>Dikarya</taxon>
        <taxon>Ascomycota</taxon>
        <taxon>Pezizomycotina</taxon>
        <taxon>Sordariomycetes</taxon>
        <taxon>Hypocreomycetidae</taxon>
        <taxon>Hypocreales</taxon>
        <taxon>Nectriaceae</taxon>
        <taxon>Neonectria</taxon>
    </lineage>
</organism>
<dbReference type="Gene3D" id="3.40.50.720">
    <property type="entry name" value="NAD(P)-binding Rossmann-like Domain"/>
    <property type="match status" value="1"/>
</dbReference>
<keyword evidence="2" id="KW-0521">NADP</keyword>
<comment type="caution">
    <text evidence="4">The sequence shown here is derived from an EMBL/GenBank/DDBJ whole genome shotgun (WGS) entry which is preliminary data.</text>
</comment>
<dbReference type="SUPFAM" id="SSF51735">
    <property type="entry name" value="NAD(P)-binding Rossmann-fold domains"/>
    <property type="match status" value="1"/>
</dbReference>
<evidence type="ECO:0000256" key="3">
    <source>
        <dbReference type="ARBA" id="ARBA00023002"/>
    </source>
</evidence>
<gene>
    <name evidence="4" type="ORF">QQX98_008929</name>
</gene>
<dbReference type="Pfam" id="PF23441">
    <property type="entry name" value="SDR"/>
    <property type="match status" value="1"/>
</dbReference>
<dbReference type="PANTHER" id="PTHR43477:SF1">
    <property type="entry name" value="DIHYDROANTICAPSIN 7-DEHYDROGENASE"/>
    <property type="match status" value="1"/>
</dbReference>
<dbReference type="InterPro" id="IPR036291">
    <property type="entry name" value="NAD(P)-bd_dom_sf"/>
</dbReference>
<protein>
    <submittedName>
        <fullName evidence="4">Uncharacterized protein</fullName>
    </submittedName>
</protein>
<reference evidence="4 5" key="1">
    <citation type="journal article" date="2025" name="Microbiol. Resour. Announc.">
        <title>Draft genome sequences for Neonectria magnoliae and Neonectria punicea, canker pathogens of Liriodendron tulipifera and Acer saccharum in West Virginia.</title>
        <authorList>
            <person name="Petronek H.M."/>
            <person name="Kasson M.T."/>
            <person name="Metheny A.M."/>
            <person name="Stauder C.M."/>
            <person name="Lovett B."/>
            <person name="Lynch S.C."/>
            <person name="Garnas J.R."/>
            <person name="Kasson L.R."/>
            <person name="Stajich J.E."/>
        </authorList>
    </citation>
    <scope>NUCLEOTIDE SEQUENCE [LARGE SCALE GENOMIC DNA]</scope>
    <source>
        <strain evidence="4 5">NRRL 64653</strain>
    </source>
</reference>
<accession>A0ABR1GTQ6</accession>
<sequence length="134" mass="14179">MSAIENKSILVIGGLSGIGYGFADRALAEGARLHIASSNASRVQQSVDGLKQKYSGADISGHTRDLANPDVEKNPEKLLESAKPLDHIAFTAGDALAVMPLDQIDLEAIHKAGHIRFAVPLLLAKLAPRHLKPG</sequence>
<dbReference type="InterPro" id="IPR051122">
    <property type="entry name" value="SDR_DHRS6-like"/>
</dbReference>
<evidence type="ECO:0000313" key="4">
    <source>
        <dbReference type="EMBL" id="KAK7408868.1"/>
    </source>
</evidence>
<dbReference type="InterPro" id="IPR057571">
    <property type="entry name" value="SDR_PhqE-like"/>
</dbReference>
<evidence type="ECO:0000313" key="5">
    <source>
        <dbReference type="Proteomes" id="UP001498476"/>
    </source>
</evidence>
<keyword evidence="3" id="KW-0560">Oxidoreductase</keyword>
<name>A0ABR1GTQ6_9HYPO</name>
<dbReference type="PANTHER" id="PTHR43477">
    <property type="entry name" value="DIHYDROANTICAPSIN 7-DEHYDROGENASE"/>
    <property type="match status" value="1"/>
</dbReference>